<dbReference type="EMBL" id="JARK01000055">
    <property type="protein sequence ID" value="EYC44621.1"/>
    <property type="molecule type" value="Genomic_DNA"/>
</dbReference>
<gene>
    <name evidence="2" type="primary">Acey_s0455.g1756</name>
    <name evidence="2" type="ORF">Y032_0455g1756</name>
</gene>
<protein>
    <submittedName>
        <fullName evidence="2">Uncharacterized protein</fullName>
    </submittedName>
</protein>
<evidence type="ECO:0000256" key="1">
    <source>
        <dbReference type="SAM" id="MobiDB-lite"/>
    </source>
</evidence>
<dbReference type="AlphaFoldDB" id="A0A016WYH0"/>
<keyword evidence="3" id="KW-1185">Reference proteome</keyword>
<feature type="region of interest" description="Disordered" evidence="1">
    <location>
        <begin position="33"/>
        <end position="89"/>
    </location>
</feature>
<comment type="caution">
    <text evidence="2">The sequence shown here is derived from an EMBL/GenBank/DDBJ whole genome shotgun (WGS) entry which is preliminary data.</text>
</comment>
<evidence type="ECO:0000313" key="3">
    <source>
        <dbReference type="Proteomes" id="UP000024635"/>
    </source>
</evidence>
<evidence type="ECO:0000313" key="2">
    <source>
        <dbReference type="EMBL" id="EYC44621.1"/>
    </source>
</evidence>
<reference evidence="3" key="1">
    <citation type="journal article" date="2015" name="Nat. Genet.">
        <title>The genome and transcriptome of the zoonotic hookworm Ancylostoma ceylanicum identify infection-specific gene families.</title>
        <authorList>
            <person name="Schwarz E.M."/>
            <person name="Hu Y."/>
            <person name="Antoshechkin I."/>
            <person name="Miller M.M."/>
            <person name="Sternberg P.W."/>
            <person name="Aroian R.V."/>
        </authorList>
    </citation>
    <scope>NUCLEOTIDE SEQUENCE</scope>
    <source>
        <strain evidence="3">HY135</strain>
    </source>
</reference>
<dbReference type="OrthoDB" id="5909136at2759"/>
<feature type="compositionally biased region" description="Polar residues" evidence="1">
    <location>
        <begin position="64"/>
        <end position="73"/>
    </location>
</feature>
<organism evidence="2 3">
    <name type="scientific">Ancylostoma ceylanicum</name>
    <dbReference type="NCBI Taxonomy" id="53326"/>
    <lineage>
        <taxon>Eukaryota</taxon>
        <taxon>Metazoa</taxon>
        <taxon>Ecdysozoa</taxon>
        <taxon>Nematoda</taxon>
        <taxon>Chromadorea</taxon>
        <taxon>Rhabditida</taxon>
        <taxon>Rhabditina</taxon>
        <taxon>Rhabditomorpha</taxon>
        <taxon>Strongyloidea</taxon>
        <taxon>Ancylostomatidae</taxon>
        <taxon>Ancylostomatinae</taxon>
        <taxon>Ancylostoma</taxon>
    </lineage>
</organism>
<dbReference type="Proteomes" id="UP000024635">
    <property type="component" value="Unassembled WGS sequence"/>
</dbReference>
<sequence length="89" mass="10117">MLREAHLRWFSHVLRARGDQVCGIGYDLNVPGERPKTKTTITRQPARRAQADLDPSRPGARQDNVASNNQQSGPRYKTEGTLREFPNIF</sequence>
<name>A0A016WYH0_9BILA</name>
<accession>A0A016WYH0</accession>
<proteinExistence type="predicted"/>